<comment type="caution">
    <text evidence="2">The sequence shown here is derived from an EMBL/GenBank/DDBJ whole genome shotgun (WGS) entry which is preliminary data.</text>
</comment>
<dbReference type="PANTHER" id="PTHR14097">
    <property type="entry name" value="OXIDOREDUCTASE HTATIP2"/>
    <property type="match status" value="1"/>
</dbReference>
<dbReference type="Pfam" id="PF13460">
    <property type="entry name" value="NAD_binding_10"/>
    <property type="match status" value="1"/>
</dbReference>
<feature type="domain" description="NAD(P)-binding" evidence="1">
    <location>
        <begin position="8"/>
        <end position="190"/>
    </location>
</feature>
<evidence type="ECO:0000313" key="2">
    <source>
        <dbReference type="EMBL" id="MDK9362024.1"/>
    </source>
</evidence>
<dbReference type="GeneID" id="97184639"/>
<dbReference type="InterPro" id="IPR036291">
    <property type="entry name" value="NAD(P)-bd_dom_sf"/>
</dbReference>
<dbReference type="AlphaFoldDB" id="A0AAP4D0R1"/>
<dbReference type="PANTHER" id="PTHR14097:SF7">
    <property type="entry name" value="OXIDOREDUCTASE HTATIP2"/>
    <property type="match status" value="1"/>
</dbReference>
<dbReference type="RefSeq" id="WP_285148150.1">
    <property type="nucleotide sequence ID" value="NZ_JASSOM010000004.1"/>
</dbReference>
<dbReference type="SUPFAM" id="SSF51735">
    <property type="entry name" value="NAD(P)-binding Rossmann-fold domains"/>
    <property type="match status" value="1"/>
</dbReference>
<dbReference type="InterPro" id="IPR016040">
    <property type="entry name" value="NAD(P)-bd_dom"/>
</dbReference>
<evidence type="ECO:0000259" key="1">
    <source>
        <dbReference type="Pfam" id="PF13460"/>
    </source>
</evidence>
<organism evidence="2 3">
    <name type="scientific">Lelliottia wanjuensis</name>
    <dbReference type="NCBI Taxonomy" id="3050585"/>
    <lineage>
        <taxon>Bacteria</taxon>
        <taxon>Pseudomonadati</taxon>
        <taxon>Pseudomonadota</taxon>
        <taxon>Gammaproteobacteria</taxon>
        <taxon>Enterobacterales</taxon>
        <taxon>Enterobacteriaceae</taxon>
        <taxon>Lelliottia</taxon>
    </lineage>
</organism>
<gene>
    <name evidence="2" type="ORF">QQF32_02240</name>
</gene>
<name>A0AAP4D0R1_9ENTR</name>
<proteinExistence type="predicted"/>
<dbReference type="EMBL" id="JASSOM010000004">
    <property type="protein sequence ID" value="MDK9362024.1"/>
    <property type="molecule type" value="Genomic_DNA"/>
</dbReference>
<sequence length="214" mass="23644">MSQVLITGSTGLVGDHLLRMLIREPRINYIAAPTRRPLADISGVYNPHDPQLTDALAQVQDPIDIAFCCLGTTRREAGSKEAFIHADYTLVVDTALTAKRLGAKHFLVVSSMGANANSPFFYNKVKGKMEDALIAQNWERLTIVRPSMLLGDREKQRFNESIFAPLFQLFPGNWKSIQARDVASAMLHEARSPSKEGVNIIPSAKLREIAKGEA</sequence>
<evidence type="ECO:0000313" key="3">
    <source>
        <dbReference type="Proteomes" id="UP001223214"/>
    </source>
</evidence>
<keyword evidence="3" id="KW-1185">Reference proteome</keyword>
<accession>A0AAP4D0R1</accession>
<reference evidence="2 3" key="1">
    <citation type="submission" date="2023-06" db="EMBL/GenBank/DDBJ databases">
        <title>Identification and characterization of antibiotic-resistant Gram-negative bacteria.</title>
        <authorList>
            <person name="Cho G.-S."/>
            <person name="Lee J."/>
            <person name="Tai E."/>
            <person name="Jeong S."/>
            <person name="Kim I."/>
            <person name="Kim B.-E."/>
            <person name="Jeong M.-I."/>
            <person name="Oh K.-K."/>
            <person name="Franz C.M.A.P."/>
        </authorList>
    </citation>
    <scope>NUCLEOTIDE SEQUENCE [LARGE SCALE GENOMIC DNA]</scope>
    <source>
        <strain evidence="2 3">V106_12</strain>
    </source>
</reference>
<dbReference type="Proteomes" id="UP001223214">
    <property type="component" value="Unassembled WGS sequence"/>
</dbReference>
<protein>
    <submittedName>
        <fullName evidence="2">NAD(P)H-binding protein</fullName>
    </submittedName>
</protein>
<dbReference type="Gene3D" id="3.40.50.720">
    <property type="entry name" value="NAD(P)-binding Rossmann-like Domain"/>
    <property type="match status" value="1"/>
</dbReference>